<accession>A0AAX6FZ68</accession>
<sequence>MVLDLGHEQPTIEVGSGLWTVVPTTRPRRRSGLRRWRKSREGSDSSNFEESVRNSKRCTKLEEARTIF</sequence>
<dbReference type="Proteomes" id="UP001140949">
    <property type="component" value="Unassembled WGS sequence"/>
</dbReference>
<evidence type="ECO:0000256" key="1">
    <source>
        <dbReference type="SAM" id="MobiDB-lite"/>
    </source>
</evidence>
<gene>
    <name evidence="2" type="ORF">M6B38_390945</name>
</gene>
<keyword evidence="3" id="KW-1185">Reference proteome</keyword>
<feature type="region of interest" description="Disordered" evidence="1">
    <location>
        <begin position="27"/>
        <end position="55"/>
    </location>
</feature>
<dbReference type="AlphaFoldDB" id="A0AAX6FZ68"/>
<reference evidence="2" key="2">
    <citation type="submission" date="2023-04" db="EMBL/GenBank/DDBJ databases">
        <authorList>
            <person name="Bruccoleri R.E."/>
            <person name="Oakeley E.J."/>
            <person name="Faust A.-M."/>
            <person name="Dessus-Babus S."/>
            <person name="Altorfer M."/>
            <person name="Burckhardt D."/>
            <person name="Oertli M."/>
            <person name="Naumann U."/>
            <person name="Petersen F."/>
            <person name="Wong J."/>
        </authorList>
    </citation>
    <scope>NUCLEOTIDE SEQUENCE</scope>
    <source>
        <strain evidence="2">GSM-AAB239-AS_SAM_17_03QT</strain>
        <tissue evidence="2">Leaf</tissue>
    </source>
</reference>
<evidence type="ECO:0000313" key="3">
    <source>
        <dbReference type="Proteomes" id="UP001140949"/>
    </source>
</evidence>
<organism evidence="2 3">
    <name type="scientific">Iris pallida</name>
    <name type="common">Sweet iris</name>
    <dbReference type="NCBI Taxonomy" id="29817"/>
    <lineage>
        <taxon>Eukaryota</taxon>
        <taxon>Viridiplantae</taxon>
        <taxon>Streptophyta</taxon>
        <taxon>Embryophyta</taxon>
        <taxon>Tracheophyta</taxon>
        <taxon>Spermatophyta</taxon>
        <taxon>Magnoliopsida</taxon>
        <taxon>Liliopsida</taxon>
        <taxon>Asparagales</taxon>
        <taxon>Iridaceae</taxon>
        <taxon>Iridoideae</taxon>
        <taxon>Irideae</taxon>
        <taxon>Iris</taxon>
    </lineage>
</organism>
<reference evidence="2" key="1">
    <citation type="journal article" date="2023" name="GigaByte">
        <title>Genome assembly of the bearded iris, Iris pallida Lam.</title>
        <authorList>
            <person name="Bruccoleri R.E."/>
            <person name="Oakeley E.J."/>
            <person name="Faust A.M.E."/>
            <person name="Altorfer M."/>
            <person name="Dessus-Babus S."/>
            <person name="Burckhardt D."/>
            <person name="Oertli M."/>
            <person name="Naumann U."/>
            <person name="Petersen F."/>
            <person name="Wong J."/>
        </authorList>
    </citation>
    <scope>NUCLEOTIDE SEQUENCE</scope>
    <source>
        <strain evidence="2">GSM-AAB239-AS_SAM_17_03QT</strain>
    </source>
</reference>
<feature type="compositionally biased region" description="Basic residues" evidence="1">
    <location>
        <begin position="27"/>
        <end position="38"/>
    </location>
</feature>
<proteinExistence type="predicted"/>
<protein>
    <submittedName>
        <fullName evidence="2">Uncharacterized protein</fullName>
    </submittedName>
</protein>
<name>A0AAX6FZ68_IRIPA</name>
<dbReference type="EMBL" id="JANAVB010024970">
    <property type="protein sequence ID" value="KAJ6821749.1"/>
    <property type="molecule type" value="Genomic_DNA"/>
</dbReference>
<evidence type="ECO:0000313" key="2">
    <source>
        <dbReference type="EMBL" id="KAJ6821749.1"/>
    </source>
</evidence>
<comment type="caution">
    <text evidence="2">The sequence shown here is derived from an EMBL/GenBank/DDBJ whole genome shotgun (WGS) entry which is preliminary data.</text>
</comment>